<dbReference type="PANTHER" id="PTHR30347">
    <property type="entry name" value="POTASSIUM CHANNEL RELATED"/>
    <property type="match status" value="1"/>
</dbReference>
<dbReference type="EMBL" id="VULT01000021">
    <property type="protein sequence ID" value="MSS18449.1"/>
    <property type="molecule type" value="Genomic_DNA"/>
</dbReference>
<evidence type="ECO:0000313" key="13">
    <source>
        <dbReference type="Proteomes" id="UP000483362"/>
    </source>
</evidence>
<dbReference type="GO" id="GO:0008381">
    <property type="term" value="F:mechanosensitive monoatomic ion channel activity"/>
    <property type="evidence" value="ECO:0007669"/>
    <property type="project" value="UniProtKB-ARBA"/>
</dbReference>
<feature type="domain" description="Mechanosensitive ion channel MscS" evidence="10">
    <location>
        <begin position="776"/>
        <end position="842"/>
    </location>
</feature>
<feature type="chain" id="PRO_5027081265" evidence="9">
    <location>
        <begin position="21"/>
        <end position="966"/>
    </location>
</feature>
<feature type="transmembrane region" description="Helical" evidence="8">
    <location>
        <begin position="676"/>
        <end position="697"/>
    </location>
</feature>
<keyword evidence="13" id="KW-1185">Reference proteome</keyword>
<dbReference type="SUPFAM" id="SSF82689">
    <property type="entry name" value="Mechanosensitive channel protein MscS (YggB), C-terminal domain"/>
    <property type="match status" value="1"/>
</dbReference>
<feature type="transmembrane region" description="Helical" evidence="8">
    <location>
        <begin position="731"/>
        <end position="752"/>
    </location>
</feature>
<feature type="transmembrane region" description="Helical" evidence="8">
    <location>
        <begin position="392"/>
        <end position="411"/>
    </location>
</feature>
<feature type="signal peptide" evidence="9">
    <location>
        <begin position="1"/>
        <end position="20"/>
    </location>
</feature>
<dbReference type="Pfam" id="PF21082">
    <property type="entry name" value="MS_channel_3rd"/>
    <property type="match status" value="1"/>
</dbReference>
<proteinExistence type="inferred from homology"/>
<evidence type="ECO:0000256" key="5">
    <source>
        <dbReference type="ARBA" id="ARBA00022989"/>
    </source>
</evidence>
<dbReference type="Pfam" id="PF00924">
    <property type="entry name" value="MS_channel_2nd"/>
    <property type="match status" value="1"/>
</dbReference>
<evidence type="ECO:0000256" key="7">
    <source>
        <dbReference type="SAM" id="MobiDB-lite"/>
    </source>
</evidence>
<dbReference type="InterPro" id="IPR049278">
    <property type="entry name" value="MS_channel_C"/>
</dbReference>
<dbReference type="Gene3D" id="1.10.287.1260">
    <property type="match status" value="1"/>
</dbReference>
<keyword evidence="4 8" id="KW-0812">Transmembrane</keyword>
<evidence type="ECO:0000256" key="1">
    <source>
        <dbReference type="ARBA" id="ARBA00004651"/>
    </source>
</evidence>
<evidence type="ECO:0000256" key="4">
    <source>
        <dbReference type="ARBA" id="ARBA00022692"/>
    </source>
</evidence>
<comment type="similarity">
    <text evidence="2">Belongs to the MscS (TC 1.A.23) family.</text>
</comment>
<sequence>MKKVVIILLLALWTSLPSQAVLQEKNLKQSLAVLRVELQQSYLKQQQLMAGLKKMSKTQHEKMLFYMKKSNQIGLMLYSQQRDYVFDLTYACNEATALYRQFGEKRLPYYKINNNLDAEIARYDGLIYSLEILPPPMIDPMGMGHKAGKPFRPRPGGKNEKAPFELDSTSLHDRAMCLSYARALRGNCVKLRHTLRQDSMAYVRMNYNLSLLDKYAKKRYGVIQQEIFQDTGANYFKVLEHLGRYWQQAKEAIDNKYSYHGSYGKVRSEWRGPIVMGYVSFVVFYLLVAVVFSFLFVNVSYRNAKRLKWIKSAPDEAERDRRWKKLHMLKPFVGISLGALIFALSVQTVKAFLTHNFFVMASGLLVEYAWLLTAITLSLLVRLRYNQMRYGYAIYLPMVLLGLVIIIFRIIFIPNNVVNLVFPPVALLFSIWQLFALKRNSGKLPESEVLDESTTPAQPQDDEDDADQKAIDDQLDSIEKEQEKAGRRSAAQLARNATLASGINNDTVVASGIAAVFKKLKRPVVHSRVPLSSVDKIPQYDHLYAWASLGVILVATLLTWSGRTLMSVEMVIWWLFQLTAIQALTLAFRLLDIYEKARLYDRLRDSGITDAQIAAGVRKGDYITRTWFFDFVHKALVPIAGAYSLLLSIKMAADVFNLGDTCVSIFLYPFLNVEGVVRLSIFSIVVVVAAWFLFRYLNYAIQAIYRHLRIKYQKKKTGKSTVRANEVNLTLGYNVIAILVWGAYAIFALILLRIPKSGISIVTAGLATGIGFAMKDLLNNFFYGISLMAGRLRVGDWIECDGVQGRVDSISYQSVQIVTTDDCLMSFLNSTLFAKNFRNLTRNNSYELIKIPVGVAYGVDVEHVRELLQSNILKLQRNDKYGRPVMDLKNHKILVLFDSFGDNSVNLIVAVWTLVVEKIVLMGQIKEAIYNTLNDNHIEIPFPQRDLYIKTLPQQLSPALDNDTKQ</sequence>
<comment type="caution">
    <text evidence="12">The sequence shown here is derived from an EMBL/GenBank/DDBJ whole genome shotgun (WGS) entry which is preliminary data.</text>
</comment>
<keyword evidence="6 8" id="KW-0472">Membrane</keyword>
<dbReference type="InterPro" id="IPR023408">
    <property type="entry name" value="MscS_beta-dom_sf"/>
</dbReference>
<dbReference type="InterPro" id="IPR006685">
    <property type="entry name" value="MscS_channel_2nd"/>
</dbReference>
<feature type="transmembrane region" description="Helical" evidence="8">
    <location>
        <begin position="543"/>
        <end position="560"/>
    </location>
</feature>
<feature type="transmembrane region" description="Helical" evidence="8">
    <location>
        <begin position="275"/>
        <end position="301"/>
    </location>
</feature>
<dbReference type="SUPFAM" id="SSF50182">
    <property type="entry name" value="Sm-like ribonucleoproteins"/>
    <property type="match status" value="1"/>
</dbReference>
<evidence type="ECO:0000256" key="6">
    <source>
        <dbReference type="ARBA" id="ARBA00023136"/>
    </source>
</evidence>
<dbReference type="AlphaFoldDB" id="A0A6L5XG18"/>
<feature type="domain" description="Mechanosensitive ion channel MscS C-terminal" evidence="11">
    <location>
        <begin position="849"/>
        <end position="915"/>
    </location>
</feature>
<keyword evidence="5 8" id="KW-1133">Transmembrane helix</keyword>
<comment type="subcellular location">
    <subcellularLocation>
        <location evidence="1">Cell membrane</location>
        <topology evidence="1">Multi-pass membrane protein</topology>
    </subcellularLocation>
</comment>
<feature type="transmembrane region" description="Helical" evidence="8">
    <location>
        <begin position="758"/>
        <end position="778"/>
    </location>
</feature>
<evidence type="ECO:0000259" key="10">
    <source>
        <dbReference type="Pfam" id="PF00924"/>
    </source>
</evidence>
<dbReference type="GO" id="GO:0005886">
    <property type="term" value="C:plasma membrane"/>
    <property type="evidence" value="ECO:0007669"/>
    <property type="project" value="UniProtKB-SubCell"/>
</dbReference>
<keyword evidence="3" id="KW-1003">Cell membrane</keyword>
<evidence type="ECO:0000256" key="8">
    <source>
        <dbReference type="SAM" id="Phobius"/>
    </source>
</evidence>
<name>A0A6L5XG18_9BACT</name>
<dbReference type="InterPro" id="IPR011066">
    <property type="entry name" value="MscS_channel_C_sf"/>
</dbReference>
<organism evidence="12 13">
    <name type="scientific">Sodaliphilus pleomorphus</name>
    <dbReference type="NCBI Taxonomy" id="2606626"/>
    <lineage>
        <taxon>Bacteria</taxon>
        <taxon>Pseudomonadati</taxon>
        <taxon>Bacteroidota</taxon>
        <taxon>Bacteroidia</taxon>
        <taxon>Bacteroidales</taxon>
        <taxon>Muribaculaceae</taxon>
        <taxon>Sodaliphilus</taxon>
    </lineage>
</organism>
<reference evidence="12 13" key="1">
    <citation type="submission" date="2019-08" db="EMBL/GenBank/DDBJ databases">
        <title>In-depth cultivation of the pig gut microbiome towards novel bacterial diversity and tailored functional studies.</title>
        <authorList>
            <person name="Wylensek D."/>
            <person name="Hitch T.C.A."/>
            <person name="Clavel T."/>
        </authorList>
    </citation>
    <scope>NUCLEOTIDE SEQUENCE [LARGE SCALE GENOMIC DNA]</scope>
    <source>
        <strain evidence="12 13">Oil-RF-744-WCA-WT-10</strain>
    </source>
</reference>
<accession>A0A6L5XG18</accession>
<dbReference type="Proteomes" id="UP000483362">
    <property type="component" value="Unassembled WGS sequence"/>
</dbReference>
<feature type="transmembrane region" description="Helical" evidence="8">
    <location>
        <begin position="635"/>
        <end position="656"/>
    </location>
</feature>
<evidence type="ECO:0000313" key="12">
    <source>
        <dbReference type="EMBL" id="MSS18449.1"/>
    </source>
</evidence>
<dbReference type="InterPro" id="IPR010920">
    <property type="entry name" value="LSM_dom_sf"/>
</dbReference>
<evidence type="ECO:0000256" key="3">
    <source>
        <dbReference type="ARBA" id="ARBA00022475"/>
    </source>
</evidence>
<feature type="transmembrane region" description="Helical" evidence="8">
    <location>
        <begin position="572"/>
        <end position="594"/>
    </location>
</feature>
<dbReference type="PANTHER" id="PTHR30347:SF1">
    <property type="entry name" value="MECHANOSENSITIVE CHANNEL MSCK"/>
    <property type="match status" value="1"/>
</dbReference>
<evidence type="ECO:0000259" key="11">
    <source>
        <dbReference type="Pfam" id="PF21082"/>
    </source>
</evidence>
<dbReference type="InterPro" id="IPR052702">
    <property type="entry name" value="MscS-like_channel"/>
</dbReference>
<keyword evidence="9" id="KW-0732">Signal</keyword>
<feature type="region of interest" description="Disordered" evidence="7">
    <location>
        <begin position="447"/>
        <end position="468"/>
    </location>
</feature>
<feature type="transmembrane region" description="Helical" evidence="8">
    <location>
        <begin position="417"/>
        <end position="437"/>
    </location>
</feature>
<protein>
    <submittedName>
        <fullName evidence="12">Mechanosensitive ion channel family protein</fullName>
    </submittedName>
</protein>
<dbReference type="Gene3D" id="3.30.70.100">
    <property type="match status" value="1"/>
</dbReference>
<gene>
    <name evidence="12" type="ORF">FYJ29_11885</name>
</gene>
<feature type="transmembrane region" description="Helical" evidence="8">
    <location>
        <begin position="328"/>
        <end position="346"/>
    </location>
</feature>
<evidence type="ECO:0000256" key="2">
    <source>
        <dbReference type="ARBA" id="ARBA00008017"/>
    </source>
</evidence>
<dbReference type="Gene3D" id="2.30.30.60">
    <property type="match status" value="1"/>
</dbReference>
<dbReference type="RefSeq" id="WP_154327218.1">
    <property type="nucleotide sequence ID" value="NZ_CP045696.1"/>
</dbReference>
<feature type="transmembrane region" description="Helical" evidence="8">
    <location>
        <begin position="358"/>
        <end position="380"/>
    </location>
</feature>
<evidence type="ECO:0000256" key="9">
    <source>
        <dbReference type="SAM" id="SignalP"/>
    </source>
</evidence>